<feature type="domain" description="Ig-like" evidence="1">
    <location>
        <begin position="83"/>
        <end position="121"/>
    </location>
</feature>
<keyword evidence="2" id="KW-1185">Reference proteome</keyword>
<dbReference type="InterPro" id="IPR007110">
    <property type="entry name" value="Ig-like_dom"/>
</dbReference>
<evidence type="ECO:0000259" key="1">
    <source>
        <dbReference type="PROSITE" id="PS50835"/>
    </source>
</evidence>
<name>A0A5S6QI56_TRIMR</name>
<dbReference type="PROSITE" id="PS50835">
    <property type="entry name" value="IG_LIKE"/>
    <property type="match status" value="1"/>
</dbReference>
<organism evidence="2 3">
    <name type="scientific">Trichuris muris</name>
    <name type="common">Mouse whipworm</name>
    <dbReference type="NCBI Taxonomy" id="70415"/>
    <lineage>
        <taxon>Eukaryota</taxon>
        <taxon>Metazoa</taxon>
        <taxon>Ecdysozoa</taxon>
        <taxon>Nematoda</taxon>
        <taxon>Enoplea</taxon>
        <taxon>Dorylaimia</taxon>
        <taxon>Trichinellida</taxon>
        <taxon>Trichuridae</taxon>
        <taxon>Trichuris</taxon>
    </lineage>
</organism>
<evidence type="ECO:0000313" key="3">
    <source>
        <dbReference type="WBParaSite" id="TMUE_2000006883.1"/>
    </source>
</evidence>
<dbReference type="Proteomes" id="UP000046395">
    <property type="component" value="Unassembled WGS sequence"/>
</dbReference>
<dbReference type="WBParaSite" id="TMUE_2000006883.1">
    <property type="protein sequence ID" value="TMUE_2000006883.1"/>
    <property type="gene ID" value="WBGene00299737"/>
</dbReference>
<sequence>MQVGDAFWALTFLAGKCQSASLPDFCQQNSHPSPSSSQYKWCAVYALPGWRPPPSRQNVTFLEFRLRKAGQAYCASLAAETMPCLSTLRAAKMDCSTGAPLRLACEGSRGESTERAPHILW</sequence>
<reference evidence="3" key="1">
    <citation type="submission" date="2019-12" db="UniProtKB">
        <authorList>
            <consortium name="WormBaseParasite"/>
        </authorList>
    </citation>
    <scope>IDENTIFICATION</scope>
</reference>
<dbReference type="AlphaFoldDB" id="A0A5S6QI56"/>
<proteinExistence type="predicted"/>
<accession>A0A5S6QI56</accession>
<evidence type="ECO:0000313" key="2">
    <source>
        <dbReference type="Proteomes" id="UP000046395"/>
    </source>
</evidence>
<protein>
    <submittedName>
        <fullName evidence="3">Ig-like domain-containing protein</fullName>
    </submittedName>
</protein>